<feature type="transmembrane region" description="Helical" evidence="1">
    <location>
        <begin position="12"/>
        <end position="36"/>
    </location>
</feature>
<dbReference type="RefSeq" id="WP_142453770.1">
    <property type="nucleotide sequence ID" value="NZ_FXTP01000004.1"/>
</dbReference>
<name>A0A521C583_9BACT</name>
<dbReference type="OrthoDB" id="680700at2"/>
<reference evidence="2 3" key="1">
    <citation type="submission" date="2017-05" db="EMBL/GenBank/DDBJ databases">
        <authorList>
            <person name="Varghese N."/>
            <person name="Submissions S."/>
        </authorList>
    </citation>
    <scope>NUCLEOTIDE SEQUENCE [LARGE SCALE GENOMIC DNA]</scope>
    <source>
        <strain evidence="2 3">DSM 21985</strain>
    </source>
</reference>
<evidence type="ECO:0000313" key="3">
    <source>
        <dbReference type="Proteomes" id="UP000317557"/>
    </source>
</evidence>
<protein>
    <recommendedName>
        <fullName evidence="4">Autotransporter translocation and assembly factor TamB</fullName>
    </recommendedName>
</protein>
<organism evidence="2 3">
    <name type="scientific">Gracilimonas mengyeensis</name>
    <dbReference type="NCBI Taxonomy" id="1302730"/>
    <lineage>
        <taxon>Bacteria</taxon>
        <taxon>Pseudomonadati</taxon>
        <taxon>Balneolota</taxon>
        <taxon>Balneolia</taxon>
        <taxon>Balneolales</taxon>
        <taxon>Balneolaceae</taxon>
        <taxon>Gracilimonas</taxon>
    </lineage>
</organism>
<keyword evidence="1" id="KW-1133">Transmembrane helix</keyword>
<dbReference type="Proteomes" id="UP000317557">
    <property type="component" value="Unassembled WGS sequence"/>
</dbReference>
<keyword evidence="3" id="KW-1185">Reference proteome</keyword>
<proteinExistence type="predicted"/>
<evidence type="ECO:0008006" key="4">
    <source>
        <dbReference type="Google" id="ProtNLM"/>
    </source>
</evidence>
<keyword evidence="1" id="KW-0472">Membrane</keyword>
<evidence type="ECO:0000313" key="2">
    <source>
        <dbReference type="EMBL" id="SMO54505.1"/>
    </source>
</evidence>
<evidence type="ECO:0000256" key="1">
    <source>
        <dbReference type="SAM" id="Phobius"/>
    </source>
</evidence>
<accession>A0A521C583</accession>
<keyword evidence="1" id="KW-0812">Transmembrane</keyword>
<sequence>MAYLRWIYKTWRYLWTFIGVLVLAIAVIAVTSFGILQLQPVKDRIATEIEERFNESRQGVLSIGKLDGLLPVQIELKDVKIYPDSSSFKPVFQTSGAEIGIDPWFMLRDQLRVNSLEITAPKAVFNGKEGASITQALQRRQNRDTTGTVFPELGILIPSVNISGGQMVFRNIQPEVRRYLEQQTNSLLVQDLNLDMFFEYSSEQRFLDIDRLDFQVPQLTASTFSLYGQIYNDNQFLEMNAMNMRLGESFARFSGEATNVNLIRGNLQQQFLNAQLEFVLDDFMLNPDEFVYIQEQLPRLNDNIRGTAEGNGRIDSLVVSSLEIFMGDSFFNLNGHLDNLTQPANLQYGAELEALMVMAEDLRKMGVQVNETQAQALRSGRLEGTFSGNIDSVSTKLNLISNRGNVNIDGTFGLQRERAFTVHFETDSVDIGGLLNQNIASSNLTLEGDIRSSSYDLLNSNGGLALQLREGNIDNYHIDQLSVLVNWRDGYFEPDLRMRLNGSSIESAGSINLRTEIPEYNLSGNAGQVEIQQVFPNQGFRNVVADLEYELNLKGNSFDDFYGQFSIDVPFAVTENDTLPRHQLYVDFNDPNSNERIIRFTSTALDATAEGSFRVGNLQQLVGHWRKFFDYRIASEFTLNAPEDAFNTGSLQIPNQEVSLNARIKNPDILRAYLLNFPAIQSSARLQSSINVSSDRLLLSGSFSDIETIYNQTKADSLNLQFTGSFRYDTPLKEFSGFQLQASGTSIETENINGRSFEFEGELDRDSLAFRNTILGLNEDITFRMEGEGGLYADSLIIKIPEFVLGSSTLLWRNQEVPVITYTRGEKVRLDQFVFQSGSQEIDIEGTYSEDLADSVNYTVRNVDLTNISDIIGGRIEFAGVMNGIFTTRTLTSVPTIQGNIDIEELTLNGNLAGDVNISSQLNQELNRFDTHVSIKTDSAKYPEYFENTDRKGQNFDIRGYVMAPQDGEFPEADSLYRFKADFHNIDLWILPLIGPKVFDESSGRADGSGLFWGNLDTYGFESDFMVGTESAAYLKPQFLETHYYAQGPISFSRSEGFVFDDIYLLDPSGGTGILSGYYNLNDFGPVDSLDISLEMNEFQFLNSSFDPTVAFFGEAYGSGTVTISGTNFDPVLRTETPMEITDFSEISIPLLEETEFNEDNRFIRFVDSFDGGANTQSASSWKFNGPNTSGNVEQQDLTFAERFTLDLQFVADNPMTVRLIFDPVTGDIVTAQGTGRMRILLEDEEVSMFGRFNIDGGRYQFVSGDIFTRRFELESGGSITWEGDPANARLDVNAIYSARPDINTLSSANRDPANAQRVPVDLVLNINGTISSIENDFFFRLPNTIETQQSSTLATQIATINRDEDLKLLQAANFMLMGDFIPVSSAGTTQSNYLTENISGSAAVLNPLISSQLINPLLSNQVNSLLNSDLSSLDVDFNLNTYNQVDLGVALRLYNDKLIFRREGQITGRQSNIGDLGATYQINRTFAVTAFHRQDLTFGTLASTEQSQQSQEINGVGVEAKVSFNTWTEFFNRLISPLKRLFGIRDQEEDEALTENNNRGDAPS</sequence>
<dbReference type="EMBL" id="FXTP01000004">
    <property type="protein sequence ID" value="SMO54505.1"/>
    <property type="molecule type" value="Genomic_DNA"/>
</dbReference>
<gene>
    <name evidence="2" type="ORF">SAMN06265219_104163</name>
</gene>